<evidence type="ECO:0000313" key="2">
    <source>
        <dbReference type="EMBL" id="MFD2598991.1"/>
    </source>
</evidence>
<reference evidence="3" key="1">
    <citation type="journal article" date="2019" name="Int. J. Syst. Evol. Microbiol.">
        <title>The Global Catalogue of Microorganisms (GCM) 10K type strain sequencing project: providing services to taxonomists for standard genome sequencing and annotation.</title>
        <authorList>
            <consortium name="The Broad Institute Genomics Platform"/>
            <consortium name="The Broad Institute Genome Sequencing Center for Infectious Disease"/>
            <person name="Wu L."/>
            <person name="Ma J."/>
        </authorList>
    </citation>
    <scope>NUCLEOTIDE SEQUENCE [LARGE SCALE GENOMIC DNA]</scope>
    <source>
        <strain evidence="3">KCTC 42248</strain>
    </source>
</reference>
<gene>
    <name evidence="2" type="ORF">ACFSQ3_08500</name>
</gene>
<protein>
    <submittedName>
        <fullName evidence="2">Uncharacterized protein</fullName>
    </submittedName>
</protein>
<evidence type="ECO:0000256" key="1">
    <source>
        <dbReference type="SAM" id="SignalP"/>
    </source>
</evidence>
<comment type="caution">
    <text evidence="2">The sequence shown here is derived from an EMBL/GenBank/DDBJ whole genome shotgun (WGS) entry which is preliminary data.</text>
</comment>
<dbReference type="PROSITE" id="PS51257">
    <property type="entry name" value="PROKAR_LIPOPROTEIN"/>
    <property type="match status" value="1"/>
</dbReference>
<dbReference type="RefSeq" id="WP_380869119.1">
    <property type="nucleotide sequence ID" value="NZ_JBHUMA010000006.1"/>
</dbReference>
<proteinExistence type="predicted"/>
<evidence type="ECO:0000313" key="3">
    <source>
        <dbReference type="Proteomes" id="UP001597393"/>
    </source>
</evidence>
<feature type="chain" id="PRO_5045930129" evidence="1">
    <location>
        <begin position="26"/>
        <end position="203"/>
    </location>
</feature>
<organism evidence="2 3">
    <name type="scientific">Sphingobacterium corticis</name>
    <dbReference type="NCBI Taxonomy" id="1812823"/>
    <lineage>
        <taxon>Bacteria</taxon>
        <taxon>Pseudomonadati</taxon>
        <taxon>Bacteroidota</taxon>
        <taxon>Sphingobacteriia</taxon>
        <taxon>Sphingobacteriales</taxon>
        <taxon>Sphingobacteriaceae</taxon>
        <taxon>Sphingobacterium</taxon>
    </lineage>
</organism>
<dbReference type="Proteomes" id="UP001597393">
    <property type="component" value="Unassembled WGS sequence"/>
</dbReference>
<keyword evidence="3" id="KW-1185">Reference proteome</keyword>
<sequence>MRFTLQTSLCLIFFALLWTSCSKKAIEPIVDPVEPEEPAPPLPEEPDSSYYVFGMTKSQTRFKIEKGVESNNLNDEEVEQYFANRRQFFQPTEILITKDSTFITKSNLTEKYKSVWKNDDKELYILTGIDGTEKLLGKLTEDKLLQIDVAFSRQIQSSGSRSLVVLDQDYSSNPFDKSLHLGKTGNSAYGVAEVLLYKEKETK</sequence>
<keyword evidence="1" id="KW-0732">Signal</keyword>
<feature type="signal peptide" evidence="1">
    <location>
        <begin position="1"/>
        <end position="25"/>
    </location>
</feature>
<dbReference type="EMBL" id="JBHUMA010000006">
    <property type="protein sequence ID" value="MFD2598991.1"/>
    <property type="molecule type" value="Genomic_DNA"/>
</dbReference>
<name>A0ABW5NJV7_9SPHI</name>
<accession>A0ABW5NJV7</accession>